<organism evidence="2 3">
    <name type="scientific">Pleurodeles waltl</name>
    <name type="common">Iberian ribbed newt</name>
    <dbReference type="NCBI Taxonomy" id="8319"/>
    <lineage>
        <taxon>Eukaryota</taxon>
        <taxon>Metazoa</taxon>
        <taxon>Chordata</taxon>
        <taxon>Craniata</taxon>
        <taxon>Vertebrata</taxon>
        <taxon>Euteleostomi</taxon>
        <taxon>Amphibia</taxon>
        <taxon>Batrachia</taxon>
        <taxon>Caudata</taxon>
        <taxon>Salamandroidea</taxon>
        <taxon>Salamandridae</taxon>
        <taxon>Pleurodelinae</taxon>
        <taxon>Pleurodeles</taxon>
    </lineage>
</organism>
<comment type="caution">
    <text evidence="2">The sequence shown here is derived from an EMBL/GenBank/DDBJ whole genome shotgun (WGS) entry which is preliminary data.</text>
</comment>
<sequence length="108" mass="11757">MQEHGEPHPRRRMLRRRGSRSAPPQTRGRGSTPSAGPLSPRRTAGPPELRSRSLHGGRRSGTLEGSPRPFTVGLGDIRRAQAPDRVFPSAAMKPPPPPQDRRSTEVGS</sequence>
<evidence type="ECO:0000256" key="1">
    <source>
        <dbReference type="SAM" id="MobiDB-lite"/>
    </source>
</evidence>
<accession>A0AAV7RN46</accession>
<feature type="compositionally biased region" description="Basic and acidic residues" evidence="1">
    <location>
        <begin position="99"/>
        <end position="108"/>
    </location>
</feature>
<dbReference type="Proteomes" id="UP001066276">
    <property type="component" value="Chromosome 5"/>
</dbReference>
<gene>
    <name evidence="2" type="ORF">NDU88_005904</name>
</gene>
<dbReference type="EMBL" id="JANPWB010000009">
    <property type="protein sequence ID" value="KAJ1153142.1"/>
    <property type="molecule type" value="Genomic_DNA"/>
</dbReference>
<keyword evidence="3" id="KW-1185">Reference proteome</keyword>
<evidence type="ECO:0000313" key="2">
    <source>
        <dbReference type="EMBL" id="KAJ1153142.1"/>
    </source>
</evidence>
<dbReference type="AlphaFoldDB" id="A0AAV7RN46"/>
<feature type="compositionally biased region" description="Polar residues" evidence="1">
    <location>
        <begin position="22"/>
        <end position="34"/>
    </location>
</feature>
<feature type="region of interest" description="Disordered" evidence="1">
    <location>
        <begin position="1"/>
        <end position="108"/>
    </location>
</feature>
<evidence type="ECO:0000313" key="3">
    <source>
        <dbReference type="Proteomes" id="UP001066276"/>
    </source>
</evidence>
<name>A0AAV7RN46_PLEWA</name>
<reference evidence="2" key="1">
    <citation type="journal article" date="2022" name="bioRxiv">
        <title>Sequencing and chromosome-scale assembly of the giantPleurodeles waltlgenome.</title>
        <authorList>
            <person name="Brown T."/>
            <person name="Elewa A."/>
            <person name="Iarovenko S."/>
            <person name="Subramanian E."/>
            <person name="Araus A.J."/>
            <person name="Petzold A."/>
            <person name="Susuki M."/>
            <person name="Suzuki K.-i.T."/>
            <person name="Hayashi T."/>
            <person name="Toyoda A."/>
            <person name="Oliveira C."/>
            <person name="Osipova E."/>
            <person name="Leigh N.D."/>
            <person name="Simon A."/>
            <person name="Yun M.H."/>
        </authorList>
    </citation>
    <scope>NUCLEOTIDE SEQUENCE</scope>
    <source>
        <strain evidence="2">20211129_DDA</strain>
        <tissue evidence="2">Liver</tissue>
    </source>
</reference>
<proteinExistence type="predicted"/>
<feature type="compositionally biased region" description="Basic residues" evidence="1">
    <location>
        <begin position="9"/>
        <end position="19"/>
    </location>
</feature>
<protein>
    <submittedName>
        <fullName evidence="2">Uncharacterized protein</fullName>
    </submittedName>
</protein>